<sequence length="242" mass="27987">DTWIVSRFYTNANTQYELDVNEENSQHNTTELDVNKENSQYDPAELDNEENLIDKCDIKQTKTLCVIHRNESVASSSLESYLRQKEANSYKKDELKLPKKRGPKNKRKSRLVLGESIHLQDTILNMPYKTVKIVEIIGENRVIVDVIFENSNTDRCIVQMADIIGYADEQAKKKSKAEFKTMDEKESINISENAFKIDKYASIETENVKLSISITDKGTYLENKDLPEEINFPLEDINIKQR</sequence>
<evidence type="ECO:0000313" key="2">
    <source>
        <dbReference type="Proteomes" id="UP000789396"/>
    </source>
</evidence>
<dbReference type="EMBL" id="CAJVPZ010004498">
    <property type="protein sequence ID" value="CAG8547092.1"/>
    <property type="molecule type" value="Genomic_DNA"/>
</dbReference>
<comment type="caution">
    <text evidence="1">The sequence shown here is derived from an EMBL/GenBank/DDBJ whole genome shotgun (WGS) entry which is preliminary data.</text>
</comment>
<keyword evidence="2" id="KW-1185">Reference proteome</keyword>
<feature type="non-terminal residue" evidence="1">
    <location>
        <position position="242"/>
    </location>
</feature>
<organism evidence="1 2">
    <name type="scientific">Racocetra fulgida</name>
    <dbReference type="NCBI Taxonomy" id="60492"/>
    <lineage>
        <taxon>Eukaryota</taxon>
        <taxon>Fungi</taxon>
        <taxon>Fungi incertae sedis</taxon>
        <taxon>Mucoromycota</taxon>
        <taxon>Glomeromycotina</taxon>
        <taxon>Glomeromycetes</taxon>
        <taxon>Diversisporales</taxon>
        <taxon>Gigasporaceae</taxon>
        <taxon>Racocetra</taxon>
    </lineage>
</organism>
<reference evidence="1" key="1">
    <citation type="submission" date="2021-06" db="EMBL/GenBank/DDBJ databases">
        <authorList>
            <person name="Kallberg Y."/>
            <person name="Tangrot J."/>
            <person name="Rosling A."/>
        </authorList>
    </citation>
    <scope>NUCLEOTIDE SEQUENCE</scope>
    <source>
        <strain evidence="1">IN212</strain>
    </source>
</reference>
<name>A0A9N9AW32_9GLOM</name>
<protein>
    <submittedName>
        <fullName evidence="1">18593_t:CDS:1</fullName>
    </submittedName>
</protein>
<proteinExistence type="predicted"/>
<accession>A0A9N9AW32</accession>
<dbReference type="OrthoDB" id="2442066at2759"/>
<dbReference type="AlphaFoldDB" id="A0A9N9AW32"/>
<dbReference type="Proteomes" id="UP000789396">
    <property type="component" value="Unassembled WGS sequence"/>
</dbReference>
<evidence type="ECO:0000313" key="1">
    <source>
        <dbReference type="EMBL" id="CAG8547092.1"/>
    </source>
</evidence>
<gene>
    <name evidence="1" type="ORF">RFULGI_LOCUS4481</name>
</gene>